<evidence type="ECO:0000313" key="3">
    <source>
        <dbReference type="Proteomes" id="UP000000447"/>
    </source>
</evidence>
<comment type="similarity">
    <text evidence="1">Belongs to the short-chain dehydrogenases/reductases (SDR) family.</text>
</comment>
<dbReference type="PANTHER" id="PTHR42879">
    <property type="entry name" value="3-OXOACYL-(ACYL-CARRIER-PROTEIN) REDUCTASE"/>
    <property type="match status" value="1"/>
</dbReference>
<dbReference type="FunFam" id="3.40.50.720:FF:000084">
    <property type="entry name" value="Short-chain dehydrogenase reductase"/>
    <property type="match status" value="1"/>
</dbReference>
<dbReference type="Gene3D" id="3.40.50.720">
    <property type="entry name" value="NAD(P)-binding Rossmann-like Domain"/>
    <property type="match status" value="1"/>
</dbReference>
<protein>
    <submittedName>
        <fullName evidence="2">Short chain dehydrogenase</fullName>
    </submittedName>
</protein>
<organism evidence="2 3">
    <name type="scientific">Thermomicrobium roseum (strain ATCC 27502 / DSM 5159 / P-2)</name>
    <dbReference type="NCBI Taxonomy" id="309801"/>
    <lineage>
        <taxon>Bacteria</taxon>
        <taxon>Pseudomonadati</taxon>
        <taxon>Thermomicrobiota</taxon>
        <taxon>Thermomicrobia</taxon>
        <taxon>Thermomicrobiales</taxon>
        <taxon>Thermomicrobiaceae</taxon>
        <taxon>Thermomicrobium</taxon>
    </lineage>
</organism>
<dbReference type="eggNOG" id="COG1028">
    <property type="taxonomic scope" value="Bacteria"/>
</dbReference>
<evidence type="ECO:0000313" key="2">
    <source>
        <dbReference type="EMBL" id="ACM07147.1"/>
    </source>
</evidence>
<sequence length="287" mass="30791">MRRLNGRTALVTAATRGIGLAVAKRFVDEGATVYLLARDAERAQQAVSSIGAAGFVLADLEQPAAVEAAVDEVLARVGRVDILFHNTGGPRPGRFLDLTVSDWERAVSHILYSAIILTRGVLPGMLANRWGRLIYSTSSGVITPLPLLHLSNVVRSAVAALAGSLAPEVGPYGVTTHVLAPGHIVTERQQEMQRYRAEREGMPLDEYRKREQGAIAVARFGRPEEVAALAAFLASDEAGYLTGQIHAIDGGFSRMVPVYSEIYTREIVGVQQWVTSDSLVTSSDSGA</sequence>
<dbReference type="Pfam" id="PF13561">
    <property type="entry name" value="adh_short_C2"/>
    <property type="match status" value="1"/>
</dbReference>
<dbReference type="SUPFAM" id="SSF51735">
    <property type="entry name" value="NAD(P)-binding Rossmann-fold domains"/>
    <property type="match status" value="1"/>
</dbReference>
<reference evidence="2 3" key="1">
    <citation type="journal article" date="2009" name="PLoS ONE">
        <title>Complete genome sequence of the aerobic CO-oxidizing thermophile Thermomicrobium roseum.</title>
        <authorList>
            <person name="Wu D."/>
            <person name="Raymond J."/>
            <person name="Wu M."/>
            <person name="Chatterji S."/>
            <person name="Ren Q."/>
            <person name="Graham J.E."/>
            <person name="Bryant D.A."/>
            <person name="Robb F."/>
            <person name="Colman A."/>
            <person name="Tallon L.J."/>
            <person name="Badger J.H."/>
            <person name="Madupu R."/>
            <person name="Ward N.L."/>
            <person name="Eisen J.A."/>
        </authorList>
    </citation>
    <scope>NUCLEOTIDE SEQUENCE [LARGE SCALE GENOMIC DNA]</scope>
    <source>
        <strain evidence="3">ATCC 27502 / DSM 5159 / P-2</strain>
        <plasmid evidence="2">unnamed</plasmid>
    </source>
</reference>
<dbReference type="RefSeq" id="WP_012643134.1">
    <property type="nucleotide sequence ID" value="NC_011961.1"/>
</dbReference>
<dbReference type="KEGG" id="tro:trd_A0932"/>
<dbReference type="AlphaFoldDB" id="B9L568"/>
<dbReference type="InterPro" id="IPR002347">
    <property type="entry name" value="SDR_fam"/>
</dbReference>
<dbReference type="InterPro" id="IPR050259">
    <property type="entry name" value="SDR"/>
</dbReference>
<dbReference type="PANTHER" id="PTHR42879:SF6">
    <property type="entry name" value="NADPH-DEPENDENT REDUCTASE BACG"/>
    <property type="match status" value="1"/>
</dbReference>
<geneLocation type="plasmid" evidence="3">
    <name>Tros</name>
</geneLocation>
<accession>B9L568</accession>
<evidence type="ECO:0000256" key="1">
    <source>
        <dbReference type="ARBA" id="ARBA00006484"/>
    </source>
</evidence>
<dbReference type="OrthoDB" id="9803333at2"/>
<dbReference type="EMBL" id="CP001276">
    <property type="protein sequence ID" value="ACM07147.1"/>
    <property type="molecule type" value="Genomic_DNA"/>
</dbReference>
<keyword evidence="3" id="KW-1185">Reference proteome</keyword>
<dbReference type="Proteomes" id="UP000000447">
    <property type="component" value="Plasmid unnamed"/>
</dbReference>
<proteinExistence type="inferred from homology"/>
<dbReference type="PRINTS" id="PR00081">
    <property type="entry name" value="GDHRDH"/>
</dbReference>
<name>B9L568_THERP</name>
<gene>
    <name evidence="2" type="ordered locus">trd_A0932</name>
</gene>
<keyword evidence="2" id="KW-0614">Plasmid</keyword>
<dbReference type="InterPro" id="IPR036291">
    <property type="entry name" value="NAD(P)-bd_dom_sf"/>
</dbReference>
<dbReference type="HOGENOM" id="CLU_010194_1_2_0"/>